<accession>A0AAD4IKI2</accession>
<evidence type="ECO:0000313" key="1">
    <source>
        <dbReference type="EMBL" id="KAG9195994.1"/>
    </source>
</evidence>
<name>A0AAD4IKI2_9PLEO</name>
<gene>
    <name evidence="1" type="ORF">G6011_01115</name>
</gene>
<dbReference type="EMBL" id="JAANER010000001">
    <property type="protein sequence ID" value="KAG9195994.1"/>
    <property type="molecule type" value="Genomic_DNA"/>
</dbReference>
<organism evidence="1 2">
    <name type="scientific">Alternaria panax</name>
    <dbReference type="NCBI Taxonomy" id="48097"/>
    <lineage>
        <taxon>Eukaryota</taxon>
        <taxon>Fungi</taxon>
        <taxon>Dikarya</taxon>
        <taxon>Ascomycota</taxon>
        <taxon>Pezizomycotina</taxon>
        <taxon>Dothideomycetes</taxon>
        <taxon>Pleosporomycetidae</taxon>
        <taxon>Pleosporales</taxon>
        <taxon>Pleosporineae</taxon>
        <taxon>Pleosporaceae</taxon>
        <taxon>Alternaria</taxon>
        <taxon>Alternaria sect. Panax</taxon>
    </lineage>
</organism>
<evidence type="ECO:0000313" key="2">
    <source>
        <dbReference type="Proteomes" id="UP001199106"/>
    </source>
</evidence>
<dbReference type="Proteomes" id="UP001199106">
    <property type="component" value="Unassembled WGS sequence"/>
</dbReference>
<sequence>MLLSSPKSSTSYTEPHKLSWLANNESSPLGGPLVIQTPRRTASSSGVFDSDEHLAFFLQAFHDMDTEIPDMEQLTRILAESHMKSAERCEELTKDGRLVSTQDNTWTRTWEDYFTQDVRQMLQHDEKEDGERPQETEELLEPLFSKVVSRDASYPAVFLGERKC</sequence>
<dbReference type="AlphaFoldDB" id="A0AAD4IKI2"/>
<reference evidence="1" key="1">
    <citation type="submission" date="2021-07" db="EMBL/GenBank/DDBJ databases">
        <title>Genome Resource of American Ginseng Black Spot Pathogen Alternaria panax.</title>
        <authorList>
            <person name="Qiu C."/>
            <person name="Wang W."/>
            <person name="Liu Z."/>
        </authorList>
    </citation>
    <scope>NUCLEOTIDE SEQUENCE</scope>
    <source>
        <strain evidence="1">BNCC115425</strain>
    </source>
</reference>
<keyword evidence="2" id="KW-1185">Reference proteome</keyword>
<comment type="caution">
    <text evidence="1">The sequence shown here is derived from an EMBL/GenBank/DDBJ whole genome shotgun (WGS) entry which is preliminary data.</text>
</comment>
<protein>
    <submittedName>
        <fullName evidence="1">Uncharacterized protein</fullName>
    </submittedName>
</protein>
<proteinExistence type="predicted"/>